<gene>
    <name evidence="7 10" type="primary">pyrF</name>
    <name evidence="10" type="ORF">GCM10007362_13540</name>
</gene>
<dbReference type="InterPro" id="IPR018089">
    <property type="entry name" value="OMPdecase_AS"/>
</dbReference>
<comment type="catalytic activity">
    <reaction evidence="6 7 8">
        <text>orotidine 5'-phosphate + H(+) = UMP + CO2</text>
        <dbReference type="Rhea" id="RHEA:11596"/>
        <dbReference type="ChEBI" id="CHEBI:15378"/>
        <dbReference type="ChEBI" id="CHEBI:16526"/>
        <dbReference type="ChEBI" id="CHEBI:57538"/>
        <dbReference type="ChEBI" id="CHEBI:57865"/>
        <dbReference type="EC" id="4.1.1.23"/>
    </reaction>
</comment>
<dbReference type="EMBL" id="BMDD01000001">
    <property type="protein sequence ID" value="GGH73937.1"/>
    <property type="molecule type" value="Genomic_DNA"/>
</dbReference>
<feature type="binding site" evidence="7">
    <location>
        <position position="194"/>
    </location>
    <ligand>
        <name>substrate</name>
    </ligand>
</feature>
<evidence type="ECO:0000256" key="3">
    <source>
        <dbReference type="ARBA" id="ARBA00022793"/>
    </source>
</evidence>
<keyword evidence="5 7" id="KW-0456">Lyase</keyword>
<dbReference type="PANTHER" id="PTHR32119:SF2">
    <property type="entry name" value="OROTIDINE 5'-PHOSPHATE DECARBOXYLASE"/>
    <property type="match status" value="1"/>
</dbReference>
<feature type="binding site" evidence="7">
    <location>
        <position position="18"/>
    </location>
    <ligand>
        <name>substrate</name>
    </ligand>
</feature>
<feature type="active site" description="Proton donor" evidence="7">
    <location>
        <position position="69"/>
    </location>
</feature>
<comment type="subunit">
    <text evidence="7">Homodimer.</text>
</comment>
<evidence type="ECO:0000259" key="9">
    <source>
        <dbReference type="SMART" id="SM00934"/>
    </source>
</evidence>
<dbReference type="Proteomes" id="UP000605427">
    <property type="component" value="Unassembled WGS sequence"/>
</dbReference>
<dbReference type="InterPro" id="IPR001754">
    <property type="entry name" value="OMPdeCOase_dom"/>
</dbReference>
<feature type="binding site" evidence="7">
    <location>
        <position position="203"/>
    </location>
    <ligand>
        <name>substrate</name>
    </ligand>
</feature>
<dbReference type="SUPFAM" id="SSF51366">
    <property type="entry name" value="Ribulose-phoshate binding barrel"/>
    <property type="match status" value="1"/>
</dbReference>
<feature type="binding site" evidence="7">
    <location>
        <position position="224"/>
    </location>
    <ligand>
        <name>substrate</name>
    </ligand>
</feature>
<evidence type="ECO:0000256" key="4">
    <source>
        <dbReference type="ARBA" id="ARBA00022975"/>
    </source>
</evidence>
<feature type="binding site" evidence="7">
    <location>
        <position position="40"/>
    </location>
    <ligand>
        <name>substrate</name>
    </ligand>
</feature>
<comment type="similarity">
    <text evidence="7">Belongs to the OMP decarboxylase family. Type 1 subfamily.</text>
</comment>
<comment type="caution">
    <text evidence="10">The sequence shown here is derived from an EMBL/GenBank/DDBJ whole genome shotgun (WGS) entry which is preliminary data.</text>
</comment>
<dbReference type="NCBIfam" id="NF001273">
    <property type="entry name" value="PRK00230.1"/>
    <property type="match status" value="1"/>
</dbReference>
<dbReference type="EC" id="4.1.1.23" evidence="7"/>
<evidence type="ECO:0000256" key="8">
    <source>
        <dbReference type="RuleBase" id="RU000512"/>
    </source>
</evidence>
<evidence type="ECO:0000256" key="6">
    <source>
        <dbReference type="ARBA" id="ARBA00049157"/>
    </source>
</evidence>
<evidence type="ECO:0000256" key="1">
    <source>
        <dbReference type="ARBA" id="ARBA00002356"/>
    </source>
</evidence>
<keyword evidence="3 7" id="KW-0210">Decarboxylase</keyword>
<comment type="pathway">
    <text evidence="2 7 8">Pyrimidine metabolism; UMP biosynthesis via de novo pathway; UMP from orotate: step 2/2.</text>
</comment>
<comment type="function">
    <text evidence="1 7">Catalyzes the decarboxylation of orotidine 5'-monophosphate (OMP) to uridine 5'-monophosphate (UMP).</text>
</comment>
<keyword evidence="11" id="KW-1185">Reference proteome</keyword>
<dbReference type="CDD" id="cd04725">
    <property type="entry name" value="OMP_decarboxylase_like"/>
    <property type="match status" value="1"/>
</dbReference>
<feature type="binding site" evidence="7">
    <location>
        <position position="132"/>
    </location>
    <ligand>
        <name>substrate</name>
    </ligand>
</feature>
<evidence type="ECO:0000256" key="2">
    <source>
        <dbReference type="ARBA" id="ARBA00004861"/>
    </source>
</evidence>
<evidence type="ECO:0000313" key="10">
    <source>
        <dbReference type="EMBL" id="GGH73937.1"/>
    </source>
</evidence>
<accession>A0ABQ1ZS56</accession>
<protein>
    <recommendedName>
        <fullName evidence="7">Orotidine 5'-phosphate decarboxylase</fullName>
        <ecNumber evidence="7">4.1.1.23</ecNumber>
    </recommendedName>
    <alternativeName>
        <fullName evidence="7">OMP decarboxylase</fullName>
        <shortName evidence="7">OMPDCase</shortName>
        <shortName evidence="7">OMPdecase</shortName>
    </alternativeName>
</protein>
<dbReference type="InterPro" id="IPR013785">
    <property type="entry name" value="Aldolase_TIM"/>
</dbReference>
<dbReference type="Gene3D" id="3.20.20.70">
    <property type="entry name" value="Aldolase class I"/>
    <property type="match status" value="1"/>
</dbReference>
<dbReference type="InterPro" id="IPR014732">
    <property type="entry name" value="OMPdecase"/>
</dbReference>
<evidence type="ECO:0000256" key="7">
    <source>
        <dbReference type="HAMAP-Rule" id="MF_01200"/>
    </source>
</evidence>
<evidence type="ECO:0000256" key="5">
    <source>
        <dbReference type="ARBA" id="ARBA00023239"/>
    </source>
</evidence>
<sequence length="248" mass="26072">MTSIINEQLARRLMVALDYPDDVSAREMIRKLEGIPCYMKVGMQLFYQAGPKFVEELKSLGYSVFLDLKMHDIPNTVKSGANSITKLGVDMFNVHAAGGSAMMSAAMRGVEEALAADPSLNRPWVIAVTQLTSTNQLTMNEEIGIPGSVEDAVIRYAKLTAAAGLDGVVASPLEAEGIKAACGADFLTVTPGIRPAGSAADDQSRTKTPGQAINGGCDYIVVGRPITAAADPRAAALQILAEMGNGQA</sequence>
<dbReference type="PROSITE" id="PS00156">
    <property type="entry name" value="OMPDECASE"/>
    <property type="match status" value="1"/>
</dbReference>
<dbReference type="InterPro" id="IPR047596">
    <property type="entry name" value="OMPdecase_bac"/>
</dbReference>
<dbReference type="SMART" id="SM00934">
    <property type="entry name" value="OMPdecase"/>
    <property type="match status" value="1"/>
</dbReference>
<evidence type="ECO:0000313" key="11">
    <source>
        <dbReference type="Proteomes" id="UP000605427"/>
    </source>
</evidence>
<feature type="binding site" evidence="7">
    <location>
        <position position="223"/>
    </location>
    <ligand>
        <name>substrate</name>
    </ligand>
</feature>
<keyword evidence="4 7" id="KW-0665">Pyrimidine biosynthesis</keyword>
<dbReference type="RefSeq" id="WP_280529324.1">
    <property type="nucleotide sequence ID" value="NZ_BMDD01000001.1"/>
</dbReference>
<reference evidence="11" key="1">
    <citation type="journal article" date="2019" name="Int. J. Syst. Evol. Microbiol.">
        <title>The Global Catalogue of Microorganisms (GCM) 10K type strain sequencing project: providing services to taxonomists for standard genome sequencing and annotation.</title>
        <authorList>
            <consortium name="The Broad Institute Genomics Platform"/>
            <consortium name="The Broad Institute Genome Sequencing Center for Infectious Disease"/>
            <person name="Wu L."/>
            <person name="Ma J."/>
        </authorList>
    </citation>
    <scope>NUCLEOTIDE SEQUENCE [LARGE SCALE GENOMIC DNA]</scope>
    <source>
        <strain evidence="11">CCM 8702</strain>
    </source>
</reference>
<name>A0ABQ1ZS56_9BACL</name>
<dbReference type="PANTHER" id="PTHR32119">
    <property type="entry name" value="OROTIDINE 5'-PHOSPHATE DECARBOXYLASE"/>
    <property type="match status" value="1"/>
</dbReference>
<proteinExistence type="inferred from homology"/>
<dbReference type="HAMAP" id="MF_01200_B">
    <property type="entry name" value="OMPdecase_type1_B"/>
    <property type="match status" value="1"/>
</dbReference>
<dbReference type="NCBIfam" id="TIGR01740">
    <property type="entry name" value="pyrF"/>
    <property type="match status" value="1"/>
</dbReference>
<dbReference type="Pfam" id="PF00215">
    <property type="entry name" value="OMPdecase"/>
    <property type="match status" value="1"/>
</dbReference>
<organism evidence="10 11">
    <name type="scientific">Saccharibacillus endophyticus</name>
    <dbReference type="NCBI Taxonomy" id="2060666"/>
    <lineage>
        <taxon>Bacteria</taxon>
        <taxon>Bacillati</taxon>
        <taxon>Bacillota</taxon>
        <taxon>Bacilli</taxon>
        <taxon>Bacillales</taxon>
        <taxon>Paenibacillaceae</taxon>
        <taxon>Saccharibacillus</taxon>
    </lineage>
</organism>
<dbReference type="InterPro" id="IPR011060">
    <property type="entry name" value="RibuloseP-bd_barrel"/>
</dbReference>
<feature type="binding site" evidence="7">
    <location>
        <begin position="67"/>
        <end position="76"/>
    </location>
    <ligand>
        <name>substrate</name>
    </ligand>
</feature>
<feature type="domain" description="Orotidine 5'-phosphate decarboxylase" evidence="9">
    <location>
        <begin position="12"/>
        <end position="239"/>
    </location>
</feature>